<protein>
    <submittedName>
        <fullName evidence="1">Uncharacterized protein</fullName>
    </submittedName>
</protein>
<dbReference type="AlphaFoldDB" id="A0A9X0I4D7"/>
<accession>A0A9X0I4D7</accession>
<gene>
    <name evidence="1" type="ORF">ADL17_26660</name>
</gene>
<dbReference type="RefSeq" id="WP_013736051.1">
    <property type="nucleotide sequence ID" value="NZ_LMWI01000002.1"/>
</dbReference>
<name>A0A9X0I4D7_9ACTN</name>
<sequence length="73" mass="8418">MTPERLTLVLTLLGVTALLISLLCGLRAAAAVRAYYCGRRDQLTRRMDHQRFRNLDYLHGAVDQYLREQRGAR</sequence>
<comment type="caution">
    <text evidence="1">The sequence shown here is derived from an EMBL/GenBank/DDBJ whole genome shotgun (WGS) entry which is preliminary data.</text>
</comment>
<keyword evidence="2" id="KW-1185">Reference proteome</keyword>
<dbReference type="Proteomes" id="UP000053246">
    <property type="component" value="Unassembled WGS sequence"/>
</dbReference>
<dbReference type="EMBL" id="LMWI01000002">
    <property type="protein sequence ID" value="KUJ46492.1"/>
    <property type="molecule type" value="Genomic_DNA"/>
</dbReference>
<reference evidence="1 2" key="1">
    <citation type="submission" date="2015-10" db="EMBL/GenBank/DDBJ databases">
        <authorList>
            <person name="Ju K.-S."/>
            <person name="Doroghazi J.R."/>
            <person name="Metcalf W.W."/>
        </authorList>
    </citation>
    <scope>NUCLEOTIDE SEQUENCE [LARGE SCALE GENOMIC DNA]</scope>
    <source>
        <strain evidence="1 2">NRRL B-24793</strain>
    </source>
</reference>
<organism evidence="1 2">
    <name type="scientific">Micromonospora maris</name>
    <dbReference type="NCBI Taxonomy" id="1003110"/>
    <lineage>
        <taxon>Bacteria</taxon>
        <taxon>Bacillati</taxon>
        <taxon>Actinomycetota</taxon>
        <taxon>Actinomycetes</taxon>
        <taxon>Micromonosporales</taxon>
        <taxon>Micromonosporaceae</taxon>
        <taxon>Micromonospora</taxon>
    </lineage>
</organism>
<evidence type="ECO:0000313" key="1">
    <source>
        <dbReference type="EMBL" id="KUJ46492.1"/>
    </source>
</evidence>
<proteinExistence type="predicted"/>
<evidence type="ECO:0000313" key="2">
    <source>
        <dbReference type="Proteomes" id="UP000053246"/>
    </source>
</evidence>